<evidence type="ECO:0000256" key="1">
    <source>
        <dbReference type="SAM" id="MobiDB-lite"/>
    </source>
</evidence>
<keyword evidence="2" id="KW-0472">Membrane</keyword>
<reference evidence="4 5" key="1">
    <citation type="submission" date="2018-05" db="EMBL/GenBank/DDBJ databases">
        <title>Nocardioides silvaticus genome.</title>
        <authorList>
            <person name="Li C."/>
            <person name="Wang G."/>
        </authorList>
    </citation>
    <scope>NUCLEOTIDE SEQUENCE [LARGE SCALE GENOMIC DNA]</scope>
    <source>
        <strain evidence="4 5">CCTCC AB 2018079</strain>
    </source>
</reference>
<dbReference type="Gene3D" id="2.60.120.260">
    <property type="entry name" value="Galactose-binding domain-like"/>
    <property type="match status" value="1"/>
</dbReference>
<dbReference type="RefSeq" id="WP_109692647.1">
    <property type="nucleotide sequence ID" value="NZ_QGDD01000002.1"/>
</dbReference>
<dbReference type="NCBIfam" id="NF047619">
    <property type="entry name" value="NADase_discoid"/>
    <property type="match status" value="1"/>
</dbReference>
<name>A0A316TJY3_9ACTN</name>
<evidence type="ECO:0000313" key="5">
    <source>
        <dbReference type="Proteomes" id="UP000245507"/>
    </source>
</evidence>
<dbReference type="OrthoDB" id="3712014at2"/>
<evidence type="ECO:0000259" key="3">
    <source>
        <dbReference type="Pfam" id="PF25302"/>
    </source>
</evidence>
<dbReference type="EMBL" id="QGDD01000002">
    <property type="protein sequence ID" value="PWN03559.1"/>
    <property type="molecule type" value="Genomic_DNA"/>
</dbReference>
<organism evidence="4 5">
    <name type="scientific">Nocardioides silvaticus</name>
    <dbReference type="NCBI Taxonomy" id="2201891"/>
    <lineage>
        <taxon>Bacteria</taxon>
        <taxon>Bacillati</taxon>
        <taxon>Actinomycetota</taxon>
        <taxon>Actinomycetes</taxon>
        <taxon>Propionibacteriales</taxon>
        <taxon>Nocardioidaceae</taxon>
        <taxon>Nocardioides</taxon>
    </lineage>
</organism>
<feature type="region of interest" description="Disordered" evidence="1">
    <location>
        <begin position="119"/>
        <end position="163"/>
    </location>
</feature>
<keyword evidence="2" id="KW-0812">Transmembrane</keyword>
<accession>A0A316TJY3</accession>
<feature type="compositionally biased region" description="Acidic residues" evidence="1">
    <location>
        <begin position="138"/>
        <end position="158"/>
    </location>
</feature>
<dbReference type="InterPro" id="IPR057561">
    <property type="entry name" value="NADase_transloc"/>
</dbReference>
<proteinExistence type="predicted"/>
<dbReference type="InterPro" id="IPR008979">
    <property type="entry name" value="Galactose-bd-like_sf"/>
</dbReference>
<comment type="caution">
    <text evidence="4">The sequence shown here is derived from an EMBL/GenBank/DDBJ whole genome shotgun (WGS) entry which is preliminary data.</text>
</comment>
<feature type="region of interest" description="Disordered" evidence="1">
    <location>
        <begin position="56"/>
        <end position="83"/>
    </location>
</feature>
<evidence type="ECO:0000256" key="2">
    <source>
        <dbReference type="SAM" id="Phobius"/>
    </source>
</evidence>
<protein>
    <recommendedName>
        <fullName evidence="3">NAD glycohydrolase translocation F5/8 type C domain-containing protein</fullName>
    </recommendedName>
</protein>
<feature type="domain" description="NAD glycohydrolase translocation F5/8 type C" evidence="3">
    <location>
        <begin position="185"/>
        <end position="310"/>
    </location>
</feature>
<evidence type="ECO:0000313" key="4">
    <source>
        <dbReference type="EMBL" id="PWN03559.1"/>
    </source>
</evidence>
<dbReference type="AlphaFoldDB" id="A0A316TJY3"/>
<gene>
    <name evidence="4" type="ORF">DJ010_05475</name>
</gene>
<dbReference type="Pfam" id="PF25302">
    <property type="entry name" value="NADase_transloc"/>
    <property type="match status" value="1"/>
</dbReference>
<keyword evidence="5" id="KW-1185">Reference proteome</keyword>
<feature type="compositionally biased region" description="Pro residues" evidence="1">
    <location>
        <begin position="60"/>
        <end position="76"/>
    </location>
</feature>
<keyword evidence="2" id="KW-1133">Transmembrane helix</keyword>
<dbReference type="SUPFAM" id="SSF49785">
    <property type="entry name" value="Galactose-binding domain-like"/>
    <property type="match status" value="1"/>
</dbReference>
<sequence>MEARFCTQCGHQLGIGRYCTNCGARITVPSNSGPSPVGPDLAPAPSARYPLFADAEQPPVAAPPPVHPHVVPPAPDPAYDADPAPRRRSAVPWLVALLVVAVVATVGAALLVLVPSGDDEAADRTDRDRGQQAPQQAEPDETDEAGEPDEGDDDEEPDAPGSVLAPADIVVPATAPPSVDGQGRRVTFTAGNMVDADPSTSWRMAGDGSGAVVTLVFDAPVTVTEVGLVNGYAKKDPPHDWYAGNRRITEVVWVFDDGTEVEQDLDEERTLQTTPVDAVETTTVELRIVEVTAPGSGPDARDYTAISDVRITGQE</sequence>
<feature type="transmembrane region" description="Helical" evidence="2">
    <location>
        <begin position="93"/>
        <end position="114"/>
    </location>
</feature>
<dbReference type="Proteomes" id="UP000245507">
    <property type="component" value="Unassembled WGS sequence"/>
</dbReference>